<protein>
    <submittedName>
        <fullName evidence="3">Alpha/beta hydrolase</fullName>
    </submittedName>
</protein>
<feature type="chain" id="PRO_5012030588" evidence="1">
    <location>
        <begin position="22"/>
        <end position="341"/>
    </location>
</feature>
<keyword evidence="3" id="KW-0378">Hydrolase</keyword>
<feature type="domain" description="Serine aminopeptidase S33" evidence="2">
    <location>
        <begin position="62"/>
        <end position="297"/>
    </location>
</feature>
<organism evidence="3 4">
    <name type="scientific">Thioalkalivibrio halophilus</name>
    <dbReference type="NCBI Taxonomy" id="252474"/>
    <lineage>
        <taxon>Bacteria</taxon>
        <taxon>Pseudomonadati</taxon>
        <taxon>Pseudomonadota</taxon>
        <taxon>Gammaproteobacteria</taxon>
        <taxon>Chromatiales</taxon>
        <taxon>Ectothiorhodospiraceae</taxon>
        <taxon>Thioalkalivibrio</taxon>
    </lineage>
</organism>
<reference evidence="3 4" key="1">
    <citation type="submission" date="2017-02" db="EMBL/GenBank/DDBJ databases">
        <title>Genomic diversity within the haloalkaliphilic genus Thioalkalivibrio.</title>
        <authorList>
            <person name="Ahn A.-C."/>
            <person name="Meier-Kolthoff J."/>
            <person name="Overmars L."/>
            <person name="Richter M."/>
            <person name="Woyke T."/>
            <person name="Sorokin D.Y."/>
            <person name="Muyzer G."/>
        </authorList>
    </citation>
    <scope>NUCLEOTIDE SEQUENCE [LARGE SCALE GENOMIC DNA]</scope>
    <source>
        <strain evidence="3 4">HL17</strain>
    </source>
</reference>
<dbReference type="RefSeq" id="WP_077243886.1">
    <property type="nucleotide sequence ID" value="NZ_MUZR01000011.1"/>
</dbReference>
<dbReference type="OrthoDB" id="9806902at2"/>
<dbReference type="PANTHER" id="PTHR11614">
    <property type="entry name" value="PHOSPHOLIPASE-RELATED"/>
    <property type="match status" value="1"/>
</dbReference>
<feature type="signal peptide" evidence="1">
    <location>
        <begin position="1"/>
        <end position="21"/>
    </location>
</feature>
<dbReference type="STRING" id="252474.B1A74_04455"/>
<comment type="caution">
    <text evidence="3">The sequence shown here is derived from an EMBL/GenBank/DDBJ whole genome shotgun (WGS) entry which is preliminary data.</text>
</comment>
<dbReference type="SUPFAM" id="SSF53474">
    <property type="entry name" value="alpha/beta-Hydrolases"/>
    <property type="match status" value="1"/>
</dbReference>
<accession>A0A1V3A006</accession>
<evidence type="ECO:0000313" key="3">
    <source>
        <dbReference type="EMBL" id="OOC10690.1"/>
    </source>
</evidence>
<dbReference type="Proteomes" id="UP000189177">
    <property type="component" value="Unassembled WGS sequence"/>
</dbReference>
<dbReference type="PRINTS" id="PR00111">
    <property type="entry name" value="ABHYDROLASE"/>
</dbReference>
<dbReference type="InterPro" id="IPR051044">
    <property type="entry name" value="MAG_DAG_Lipase"/>
</dbReference>
<dbReference type="InterPro" id="IPR000073">
    <property type="entry name" value="AB_hydrolase_1"/>
</dbReference>
<dbReference type="PROSITE" id="PS51257">
    <property type="entry name" value="PROKAR_LIPOPROTEIN"/>
    <property type="match status" value="1"/>
</dbReference>
<dbReference type="Pfam" id="PF12146">
    <property type="entry name" value="Hydrolase_4"/>
    <property type="match status" value="1"/>
</dbReference>
<evidence type="ECO:0000259" key="2">
    <source>
        <dbReference type="Pfam" id="PF12146"/>
    </source>
</evidence>
<dbReference type="AlphaFoldDB" id="A0A1V3A006"/>
<dbReference type="EMBL" id="MUZR01000011">
    <property type="protein sequence ID" value="OOC10690.1"/>
    <property type="molecule type" value="Genomic_DNA"/>
</dbReference>
<evidence type="ECO:0000313" key="4">
    <source>
        <dbReference type="Proteomes" id="UP000189177"/>
    </source>
</evidence>
<evidence type="ECO:0000256" key="1">
    <source>
        <dbReference type="SAM" id="SignalP"/>
    </source>
</evidence>
<gene>
    <name evidence="3" type="ORF">B1A74_04455</name>
</gene>
<sequence length="341" mass="36351">MTRLARLIPALLFGLLLGGCAATPAGLPAPATENPEPARLEQGLARMPDGTELPLRRWGPREPERVILALHGFNDYGGSMHALARPLAASGIAVYAPDQRGFGRTDSAGYWAGHAALAADARALLHALDERYADLRPLMVGKSMGAAVAALAVTGEPAPPVAGTVLIAPAVWARDALPWYQRMALWTSTRLFPGLRLSPEDAAHLDIRPTDDPVVAAGLRRDPWVRANARMDSLDGLTTLMDRARAAAPDLPPPSLVLYGGRDDLIPPEPVADLLRTLAEGGPGHRAVFYPEGYHLLTRYSGARQTHADITAWILDPDGDLPHGEIGPAGNIADRILSEKP</sequence>
<proteinExistence type="predicted"/>
<dbReference type="InterPro" id="IPR022742">
    <property type="entry name" value="Hydrolase_4"/>
</dbReference>
<keyword evidence="1" id="KW-0732">Signal</keyword>
<keyword evidence="4" id="KW-1185">Reference proteome</keyword>
<dbReference type="Gene3D" id="3.40.50.1820">
    <property type="entry name" value="alpha/beta hydrolase"/>
    <property type="match status" value="1"/>
</dbReference>
<dbReference type="InterPro" id="IPR029058">
    <property type="entry name" value="AB_hydrolase_fold"/>
</dbReference>
<dbReference type="GO" id="GO:0016787">
    <property type="term" value="F:hydrolase activity"/>
    <property type="evidence" value="ECO:0007669"/>
    <property type="project" value="UniProtKB-KW"/>
</dbReference>
<name>A0A1V3A006_9GAMM</name>